<keyword evidence="2" id="KW-0347">Helicase</keyword>
<comment type="caution">
    <text evidence="2">The sequence shown here is derived from an EMBL/GenBank/DDBJ whole genome shotgun (WGS) entry which is preliminary data.</text>
</comment>
<feature type="region of interest" description="Disordered" evidence="1">
    <location>
        <begin position="28"/>
        <end position="63"/>
    </location>
</feature>
<protein>
    <submittedName>
        <fullName evidence="2">Helitron helicase</fullName>
    </submittedName>
</protein>
<keyword evidence="3" id="KW-1185">Reference proteome</keyword>
<dbReference type="InterPro" id="IPR027417">
    <property type="entry name" value="P-loop_NTPase"/>
</dbReference>
<gene>
    <name evidence="2" type="ORF">PHMEG_00011792</name>
</gene>
<dbReference type="PANTHER" id="PTHR23274">
    <property type="entry name" value="DNA HELICASE-RELATED"/>
    <property type="match status" value="1"/>
</dbReference>
<dbReference type="AlphaFoldDB" id="A0A225WBU1"/>
<feature type="compositionally biased region" description="Acidic residues" evidence="1">
    <location>
        <begin position="36"/>
        <end position="53"/>
    </location>
</feature>
<dbReference type="GO" id="GO:0006260">
    <property type="term" value="P:DNA replication"/>
    <property type="evidence" value="ECO:0007669"/>
    <property type="project" value="TreeGrafter"/>
</dbReference>
<dbReference type="Proteomes" id="UP000198211">
    <property type="component" value="Unassembled WGS sequence"/>
</dbReference>
<proteinExistence type="predicted"/>
<evidence type="ECO:0000256" key="1">
    <source>
        <dbReference type="SAM" id="MobiDB-lite"/>
    </source>
</evidence>
<dbReference type="STRING" id="4795.A0A225WBU1"/>
<keyword evidence="2" id="KW-0547">Nucleotide-binding</keyword>
<evidence type="ECO:0000313" key="3">
    <source>
        <dbReference type="Proteomes" id="UP000198211"/>
    </source>
</evidence>
<dbReference type="OrthoDB" id="95750at2759"/>
<keyword evidence="2" id="KW-0067">ATP-binding</keyword>
<name>A0A225WBU1_9STRA</name>
<evidence type="ECO:0000313" key="2">
    <source>
        <dbReference type="EMBL" id="OWZ14688.1"/>
    </source>
</evidence>
<dbReference type="SUPFAM" id="SSF52540">
    <property type="entry name" value="P-loop containing nucleoside triphosphate hydrolases"/>
    <property type="match status" value="1"/>
</dbReference>
<dbReference type="GO" id="GO:0005657">
    <property type="term" value="C:replication fork"/>
    <property type="evidence" value="ECO:0007669"/>
    <property type="project" value="TreeGrafter"/>
</dbReference>
<dbReference type="GO" id="GO:0004386">
    <property type="term" value="F:helicase activity"/>
    <property type="evidence" value="ECO:0007669"/>
    <property type="project" value="UniProtKB-KW"/>
</dbReference>
<keyword evidence="2" id="KW-0378">Hydrolase</keyword>
<reference evidence="3" key="1">
    <citation type="submission" date="2017-03" db="EMBL/GenBank/DDBJ databases">
        <title>Phytopthora megakarya and P. palmivora, two closely related causual agents of cacao black pod achieved similar genome size and gene model numbers by different mechanisms.</title>
        <authorList>
            <person name="Ali S."/>
            <person name="Shao J."/>
            <person name="Larry D.J."/>
            <person name="Kronmiller B."/>
            <person name="Shen D."/>
            <person name="Strem M.D."/>
            <person name="Melnick R.L."/>
            <person name="Guiltinan M.J."/>
            <person name="Tyler B.M."/>
            <person name="Meinhardt L.W."/>
            <person name="Bailey B.A."/>
        </authorList>
    </citation>
    <scope>NUCLEOTIDE SEQUENCE [LARGE SCALE GENOMIC DNA]</scope>
    <source>
        <strain evidence="3">zdho120</strain>
    </source>
</reference>
<accession>A0A225WBU1</accession>
<dbReference type="EMBL" id="NBNE01001282">
    <property type="protein sequence ID" value="OWZ14688.1"/>
    <property type="molecule type" value="Genomic_DNA"/>
</dbReference>
<dbReference type="PANTHER" id="PTHR23274:SF51">
    <property type="entry name" value="OS03G0423850 PROTEIN"/>
    <property type="match status" value="1"/>
</dbReference>
<organism evidence="2 3">
    <name type="scientific">Phytophthora megakarya</name>
    <dbReference type="NCBI Taxonomy" id="4795"/>
    <lineage>
        <taxon>Eukaryota</taxon>
        <taxon>Sar</taxon>
        <taxon>Stramenopiles</taxon>
        <taxon>Oomycota</taxon>
        <taxon>Peronosporomycetes</taxon>
        <taxon>Peronosporales</taxon>
        <taxon>Peronosporaceae</taxon>
        <taxon>Phytophthora</taxon>
    </lineage>
</organism>
<sequence>MKVDPVNEDIGECDICLPHDMYVFSLDVPPIRNEPRDEDADSDSDSGEDDETEPFPNFNLLPSVDDHNSRDLDFMVHDAAPDSDNVPPEVDDADDDRRTRNVNALIDAVCSGINRDELPNELRVVSRRERSIEATAMSGPAKGNTVFIPRIIFYTEDDDMGFPFKLKPFAMTINKTQGQSSHHVDIYLESPVFAHGQLNIAISRVTSQKEIKFTVGPEMIDVNTHQNYCVQRIFYHKVA</sequence>